<keyword evidence="5" id="KW-0653">Protein transport</keyword>
<organism evidence="7 8">
    <name type="scientific">Kordiimonas lipolytica</name>
    <dbReference type="NCBI Taxonomy" id="1662421"/>
    <lineage>
        <taxon>Bacteria</taxon>
        <taxon>Pseudomonadati</taxon>
        <taxon>Pseudomonadota</taxon>
        <taxon>Alphaproteobacteria</taxon>
        <taxon>Kordiimonadales</taxon>
        <taxon>Kordiimonadaceae</taxon>
        <taxon>Kordiimonas</taxon>
    </lineage>
</organism>
<dbReference type="PRINTS" id="PR01840">
    <property type="entry name" value="TATCFAMILY"/>
</dbReference>
<keyword evidence="2 5" id="KW-0812">Transmembrane</keyword>
<comment type="function">
    <text evidence="5">Part of the twin-arginine translocation (Tat) system that transports large folded proteins containing a characteristic twin-arginine motif in their signal peptide across membranes. Together with TatB, TatC is part of a receptor directly interacting with Tat signal peptides.</text>
</comment>
<feature type="transmembrane region" description="Helical" evidence="5">
    <location>
        <begin position="224"/>
        <end position="239"/>
    </location>
</feature>
<protein>
    <recommendedName>
        <fullName evidence="5">Sec-independent protein translocase protein TatC</fullName>
    </recommendedName>
</protein>
<comment type="similarity">
    <text evidence="5">Belongs to the TatC family.</text>
</comment>
<evidence type="ECO:0000313" key="8">
    <source>
        <dbReference type="Proteomes" id="UP001595776"/>
    </source>
</evidence>
<evidence type="ECO:0000256" key="6">
    <source>
        <dbReference type="SAM" id="MobiDB-lite"/>
    </source>
</evidence>
<feature type="region of interest" description="Disordered" evidence="6">
    <location>
        <begin position="1"/>
        <end position="20"/>
    </location>
</feature>
<evidence type="ECO:0000256" key="3">
    <source>
        <dbReference type="ARBA" id="ARBA00022989"/>
    </source>
</evidence>
<gene>
    <name evidence="5 7" type="primary">tatC</name>
    <name evidence="7" type="ORF">ACFO5Q_03620</name>
</gene>
<name>A0ABV8U6V4_9PROT</name>
<feature type="transmembrane region" description="Helical" evidence="5">
    <location>
        <begin position="130"/>
        <end position="157"/>
    </location>
</feature>
<keyword evidence="5" id="KW-0813">Transport</keyword>
<feature type="transmembrane region" description="Helical" evidence="5">
    <location>
        <begin position="97"/>
        <end position="118"/>
    </location>
</feature>
<dbReference type="NCBIfam" id="TIGR00945">
    <property type="entry name" value="tatC"/>
    <property type="match status" value="1"/>
</dbReference>
<keyword evidence="4 5" id="KW-0472">Membrane</keyword>
<dbReference type="Pfam" id="PF00902">
    <property type="entry name" value="TatC"/>
    <property type="match status" value="1"/>
</dbReference>
<comment type="subunit">
    <text evidence="5">The Tat system comprises two distinct complexes: a TatABC complex, containing multiple copies of TatA, TatB and TatC subunits, and a separate TatA complex, containing only TatA subunits. Substrates initially bind to the TatABC complex, which probably triggers association of the separate TatA complex to form the active translocon.</text>
</comment>
<dbReference type="PANTHER" id="PTHR30371:SF0">
    <property type="entry name" value="SEC-INDEPENDENT PROTEIN TRANSLOCASE PROTEIN TATC, CHLOROPLASTIC-RELATED"/>
    <property type="match status" value="1"/>
</dbReference>
<evidence type="ECO:0000256" key="5">
    <source>
        <dbReference type="HAMAP-Rule" id="MF_00902"/>
    </source>
</evidence>
<keyword evidence="8" id="KW-1185">Reference proteome</keyword>
<sequence length="282" mass="30986">MMGPEEFGAEAAKPDITDEDEVDASKAPLLDHLNELRSRLIKVMIGMAIAFGIGLYFADELFNILAKPYMDATQATGEERRMIFTSLTEGFFVDLKVALYAAFICTFPLLASQIWKFVAPGLYKNERRAFLPFLLATPILFALGASLAYFMVIPWAWQFLLSFEQAGGGGAIEIAAEAKVSEYLSLVMQMIFGFGVAFLLPVALTLMGRAGIVTADGLRAKRRYMIVATFLVAAFLTPPDPVSQIALGIPMLLLYELSIILISAFEKKRADAIDEGIDDDEI</sequence>
<evidence type="ECO:0000313" key="7">
    <source>
        <dbReference type="EMBL" id="MFC4346926.1"/>
    </source>
</evidence>
<dbReference type="InterPro" id="IPR002033">
    <property type="entry name" value="TatC"/>
</dbReference>
<keyword evidence="5" id="KW-0811">Translocation</keyword>
<comment type="caution">
    <text evidence="7">The sequence shown here is derived from an EMBL/GenBank/DDBJ whole genome shotgun (WGS) entry which is preliminary data.</text>
</comment>
<evidence type="ECO:0000256" key="1">
    <source>
        <dbReference type="ARBA" id="ARBA00004141"/>
    </source>
</evidence>
<keyword evidence="3 5" id="KW-1133">Transmembrane helix</keyword>
<feature type="transmembrane region" description="Helical" evidence="5">
    <location>
        <begin position="40"/>
        <end position="58"/>
    </location>
</feature>
<dbReference type="PANTHER" id="PTHR30371">
    <property type="entry name" value="SEC-INDEPENDENT PROTEIN TRANSLOCASE PROTEIN TATC"/>
    <property type="match status" value="1"/>
</dbReference>
<proteinExistence type="inferred from homology"/>
<dbReference type="EMBL" id="JBHSCR010000002">
    <property type="protein sequence ID" value="MFC4346926.1"/>
    <property type="molecule type" value="Genomic_DNA"/>
</dbReference>
<evidence type="ECO:0000256" key="4">
    <source>
        <dbReference type="ARBA" id="ARBA00023136"/>
    </source>
</evidence>
<evidence type="ECO:0000256" key="2">
    <source>
        <dbReference type="ARBA" id="ARBA00022692"/>
    </source>
</evidence>
<feature type="transmembrane region" description="Helical" evidence="5">
    <location>
        <begin position="245"/>
        <end position="265"/>
    </location>
</feature>
<dbReference type="Proteomes" id="UP001595776">
    <property type="component" value="Unassembled WGS sequence"/>
</dbReference>
<reference evidence="8" key="1">
    <citation type="journal article" date="2019" name="Int. J. Syst. Evol. Microbiol.">
        <title>The Global Catalogue of Microorganisms (GCM) 10K type strain sequencing project: providing services to taxonomists for standard genome sequencing and annotation.</title>
        <authorList>
            <consortium name="The Broad Institute Genomics Platform"/>
            <consortium name="The Broad Institute Genome Sequencing Center for Infectious Disease"/>
            <person name="Wu L."/>
            <person name="Ma J."/>
        </authorList>
    </citation>
    <scope>NUCLEOTIDE SEQUENCE [LARGE SCALE GENOMIC DNA]</scope>
    <source>
        <strain evidence="8">CGMCC 1.15304</strain>
    </source>
</reference>
<accession>A0ABV8U6V4</accession>
<feature type="transmembrane region" description="Helical" evidence="5">
    <location>
        <begin position="190"/>
        <end position="212"/>
    </location>
</feature>
<comment type="subcellular location">
    <subcellularLocation>
        <location evidence="5">Cell membrane</location>
        <topology evidence="5">Multi-pass membrane protein</topology>
    </subcellularLocation>
    <subcellularLocation>
        <location evidence="1">Membrane</location>
        <topology evidence="1">Multi-pass membrane protein</topology>
    </subcellularLocation>
</comment>
<keyword evidence="5" id="KW-1003">Cell membrane</keyword>
<dbReference type="HAMAP" id="MF_00902">
    <property type="entry name" value="TatC"/>
    <property type="match status" value="1"/>
</dbReference>
<dbReference type="RefSeq" id="WP_068147702.1">
    <property type="nucleotide sequence ID" value="NZ_JBHSCR010000002.1"/>
</dbReference>